<gene>
    <name evidence="2" type="ORF">ASIM_LOCUS7080</name>
</gene>
<reference evidence="2 3" key="1">
    <citation type="submission" date="2018-11" db="EMBL/GenBank/DDBJ databases">
        <authorList>
            <consortium name="Pathogen Informatics"/>
        </authorList>
    </citation>
    <scope>NUCLEOTIDE SEQUENCE [LARGE SCALE GENOMIC DNA]</scope>
</reference>
<dbReference type="Pfam" id="PF00787">
    <property type="entry name" value="PX"/>
    <property type="match status" value="1"/>
</dbReference>
<dbReference type="SUPFAM" id="SSF64268">
    <property type="entry name" value="PX domain"/>
    <property type="match status" value="1"/>
</dbReference>
<dbReference type="AlphaFoldDB" id="A0A3P6PA57"/>
<feature type="domain" description="PX" evidence="1">
    <location>
        <begin position="1"/>
        <end position="72"/>
    </location>
</feature>
<dbReference type="EMBL" id="UYRR01016498">
    <property type="protein sequence ID" value="VDK28480.1"/>
    <property type="molecule type" value="Genomic_DNA"/>
</dbReference>
<dbReference type="InterPro" id="IPR001683">
    <property type="entry name" value="PX_dom"/>
</dbReference>
<name>A0A3P6PA57_ANISI</name>
<evidence type="ECO:0000313" key="2">
    <source>
        <dbReference type="EMBL" id="VDK28480.1"/>
    </source>
</evidence>
<organism evidence="2 3">
    <name type="scientific">Anisakis simplex</name>
    <name type="common">Herring worm</name>
    <dbReference type="NCBI Taxonomy" id="6269"/>
    <lineage>
        <taxon>Eukaryota</taxon>
        <taxon>Metazoa</taxon>
        <taxon>Ecdysozoa</taxon>
        <taxon>Nematoda</taxon>
        <taxon>Chromadorea</taxon>
        <taxon>Rhabditida</taxon>
        <taxon>Spirurina</taxon>
        <taxon>Ascaridomorpha</taxon>
        <taxon>Ascaridoidea</taxon>
        <taxon>Anisakidae</taxon>
        <taxon>Anisakis</taxon>
        <taxon>Anisakis simplex complex</taxon>
    </lineage>
</organism>
<dbReference type="InterPro" id="IPR036871">
    <property type="entry name" value="PX_dom_sf"/>
</dbReference>
<dbReference type="Proteomes" id="UP000267096">
    <property type="component" value="Unassembled WGS sequence"/>
</dbReference>
<proteinExistence type="predicted"/>
<protein>
    <recommendedName>
        <fullName evidence="1">PX domain-containing protein</fullName>
    </recommendedName>
</protein>
<evidence type="ECO:0000259" key="1">
    <source>
        <dbReference type="PROSITE" id="PS50195"/>
    </source>
</evidence>
<evidence type="ECO:0000313" key="3">
    <source>
        <dbReference type="Proteomes" id="UP000267096"/>
    </source>
</evidence>
<sequence>MIGNARKWSVERRYTQFREMNKNLEKFGVELGFPPKKAIGNTKEQFIVQRKEALQVCARSNMSLQSINLCDF</sequence>
<accession>A0A3P6PA57</accession>
<dbReference type="Gene3D" id="3.30.1520.10">
    <property type="entry name" value="Phox-like domain"/>
    <property type="match status" value="1"/>
</dbReference>
<dbReference type="OrthoDB" id="41200at2759"/>
<dbReference type="GO" id="GO:0035091">
    <property type="term" value="F:phosphatidylinositol binding"/>
    <property type="evidence" value="ECO:0007669"/>
    <property type="project" value="InterPro"/>
</dbReference>
<keyword evidence="3" id="KW-1185">Reference proteome</keyword>
<dbReference type="PROSITE" id="PS50195">
    <property type="entry name" value="PX"/>
    <property type="match status" value="1"/>
</dbReference>